<dbReference type="SMART" id="SM00228">
    <property type="entry name" value="PDZ"/>
    <property type="match status" value="1"/>
</dbReference>
<comment type="catalytic activity">
    <reaction evidence="1">
        <text>Hydrolysis of proteins in presence of ATP.</text>
        <dbReference type="EC" id="3.4.21.53"/>
    </reaction>
</comment>
<dbReference type="EMBL" id="SDPM01000014">
    <property type="protein sequence ID" value="RXZ85009.1"/>
    <property type="molecule type" value="Genomic_DNA"/>
</dbReference>
<evidence type="ECO:0000256" key="1">
    <source>
        <dbReference type="PROSITE-ProRule" id="PRU01122"/>
    </source>
</evidence>
<comment type="similarity">
    <text evidence="1">Belongs to the peptidase S16 family.</text>
</comment>
<dbReference type="PANTHER" id="PTHR10046">
    <property type="entry name" value="ATP DEPENDENT LON PROTEASE FAMILY MEMBER"/>
    <property type="match status" value="1"/>
</dbReference>
<dbReference type="InterPro" id="IPR020568">
    <property type="entry name" value="Ribosomal_Su5_D2-typ_SF"/>
</dbReference>
<organism evidence="7 8">
    <name type="scientific">Agromyces atrinae</name>
    <dbReference type="NCBI Taxonomy" id="592376"/>
    <lineage>
        <taxon>Bacteria</taxon>
        <taxon>Bacillati</taxon>
        <taxon>Actinomycetota</taxon>
        <taxon>Actinomycetes</taxon>
        <taxon>Micrococcales</taxon>
        <taxon>Microbacteriaceae</taxon>
        <taxon>Agromyces</taxon>
    </lineage>
</organism>
<name>A0A4Q2M024_9MICO</name>
<dbReference type="Gene3D" id="3.30.230.10">
    <property type="match status" value="1"/>
</dbReference>
<feature type="domain" description="Lon proteolytic" evidence="5">
    <location>
        <begin position="262"/>
        <end position="360"/>
    </location>
</feature>
<keyword evidence="3" id="KW-0812">Transmembrane</keyword>
<keyword evidence="3" id="KW-1133">Transmembrane helix</keyword>
<dbReference type="Proteomes" id="UP000292686">
    <property type="component" value="Unassembled WGS sequence"/>
</dbReference>
<evidence type="ECO:0000259" key="5">
    <source>
        <dbReference type="PROSITE" id="PS51786"/>
    </source>
</evidence>
<protein>
    <recommendedName>
        <fullName evidence="1">endopeptidase La</fullName>
        <ecNumber evidence="1">3.4.21.53</ecNumber>
    </recommendedName>
</protein>
<evidence type="ECO:0000313" key="8">
    <source>
        <dbReference type="Proteomes" id="UP000292686"/>
    </source>
</evidence>
<feature type="region of interest" description="Disordered" evidence="2">
    <location>
        <begin position="1"/>
        <end position="20"/>
    </location>
</feature>
<sequence length="375" mass="39177">MALFEGSLGEPAIDDDPETRREQRRRGLGWILVLVAIAIIGVFAFAPSPYVIEQPGPVYNTLGTTTTSDDEEVPLISIPDEETFDTEGTLDLLTVSIVGTPERRPTWADVALAWVDSSKAVIPIEQVFPSNVTREERDAQNQAAMLDSQLDAIAAALVELDYDVERDVVVQSVAEGSPAEGVFEQGDIVTSVNGEPTLDVGQLRAAVQLSEGAPVDVTILRGGTTTDVSVEPVQSSGGAWILGVGVAMDYEFPIDVEIQLNNVGGPSAGMMFSLGIIDKLTPGALTGGESIAGTGTIDSSGVVGGIGGIRQKMYGARDAGAAWMLAPASNCNEVVGHIPVGLRVIPVETLDEARGVVEQIGEGADAAEFAECTTG</sequence>
<keyword evidence="1" id="KW-0720">Serine protease</keyword>
<evidence type="ECO:0000313" key="7">
    <source>
        <dbReference type="EMBL" id="RXZ85009.1"/>
    </source>
</evidence>
<dbReference type="Pfam" id="PF13180">
    <property type="entry name" value="PDZ_2"/>
    <property type="match status" value="1"/>
</dbReference>
<feature type="active site" evidence="1">
    <location>
        <position position="312"/>
    </location>
</feature>
<evidence type="ECO:0000256" key="3">
    <source>
        <dbReference type="SAM" id="Phobius"/>
    </source>
</evidence>
<dbReference type="GO" id="GO:0004252">
    <property type="term" value="F:serine-type endopeptidase activity"/>
    <property type="evidence" value="ECO:0007669"/>
    <property type="project" value="UniProtKB-UniRule"/>
</dbReference>
<evidence type="ECO:0000313" key="6">
    <source>
        <dbReference type="EMBL" id="NYD65600.1"/>
    </source>
</evidence>
<reference evidence="6 9" key="2">
    <citation type="submission" date="2020-07" db="EMBL/GenBank/DDBJ databases">
        <title>Sequencing the genomes of 1000 actinobacteria strains.</title>
        <authorList>
            <person name="Klenk H.-P."/>
        </authorList>
    </citation>
    <scope>NUCLEOTIDE SEQUENCE [LARGE SCALE GENOMIC DNA]</scope>
    <source>
        <strain evidence="6 9">DSM 23870</strain>
    </source>
</reference>
<proteinExistence type="inferred from homology"/>
<dbReference type="AlphaFoldDB" id="A0A4Q2M024"/>
<feature type="domain" description="PDZ" evidence="4">
    <location>
        <begin position="168"/>
        <end position="219"/>
    </location>
</feature>
<dbReference type="EC" id="3.4.21.53" evidence="1"/>
<dbReference type="InterPro" id="IPR027065">
    <property type="entry name" value="Lon_Prtase"/>
</dbReference>
<keyword evidence="3" id="KW-0472">Membrane</keyword>
<dbReference type="InterPro" id="IPR008269">
    <property type="entry name" value="Lon_proteolytic"/>
</dbReference>
<dbReference type="OrthoDB" id="2356897at2"/>
<dbReference type="InterPro" id="IPR001478">
    <property type="entry name" value="PDZ"/>
</dbReference>
<feature type="active site" evidence="1">
    <location>
        <position position="267"/>
    </location>
</feature>
<dbReference type="EMBL" id="JACCBI010000001">
    <property type="protein sequence ID" value="NYD65600.1"/>
    <property type="molecule type" value="Genomic_DNA"/>
</dbReference>
<dbReference type="Proteomes" id="UP000581087">
    <property type="component" value="Unassembled WGS sequence"/>
</dbReference>
<dbReference type="InterPro" id="IPR014721">
    <property type="entry name" value="Ribsml_uS5_D2-typ_fold_subgr"/>
</dbReference>
<evidence type="ECO:0000259" key="4">
    <source>
        <dbReference type="PROSITE" id="PS50106"/>
    </source>
</evidence>
<dbReference type="SUPFAM" id="SSF54211">
    <property type="entry name" value="Ribosomal protein S5 domain 2-like"/>
    <property type="match status" value="1"/>
</dbReference>
<dbReference type="SUPFAM" id="SSF50156">
    <property type="entry name" value="PDZ domain-like"/>
    <property type="match status" value="1"/>
</dbReference>
<comment type="caution">
    <text evidence="7">The sequence shown here is derived from an EMBL/GenBank/DDBJ whole genome shotgun (WGS) entry which is preliminary data.</text>
</comment>
<dbReference type="GO" id="GO:0006508">
    <property type="term" value="P:proteolysis"/>
    <property type="evidence" value="ECO:0007669"/>
    <property type="project" value="UniProtKB-KW"/>
</dbReference>
<keyword evidence="1" id="KW-0645">Protease</keyword>
<dbReference type="Gene3D" id="2.30.42.10">
    <property type="match status" value="1"/>
</dbReference>
<dbReference type="PROSITE" id="PS51786">
    <property type="entry name" value="LON_PROTEOLYTIC"/>
    <property type="match status" value="1"/>
</dbReference>
<dbReference type="RefSeq" id="WP_129177177.1">
    <property type="nucleotide sequence ID" value="NZ_JACCBI010000001.1"/>
</dbReference>
<keyword evidence="1" id="KW-0378">Hydrolase</keyword>
<dbReference type="GO" id="GO:0005524">
    <property type="term" value="F:ATP binding"/>
    <property type="evidence" value="ECO:0007669"/>
    <property type="project" value="InterPro"/>
</dbReference>
<keyword evidence="8" id="KW-1185">Reference proteome</keyword>
<gene>
    <name evidence="6" type="ORF">BJ972_000119</name>
    <name evidence="7" type="ORF">ESP50_17395</name>
</gene>
<accession>A0A4Q2M024</accession>
<evidence type="ECO:0000313" key="9">
    <source>
        <dbReference type="Proteomes" id="UP000581087"/>
    </source>
</evidence>
<dbReference type="InterPro" id="IPR036034">
    <property type="entry name" value="PDZ_sf"/>
</dbReference>
<dbReference type="PROSITE" id="PS50106">
    <property type="entry name" value="PDZ"/>
    <property type="match status" value="1"/>
</dbReference>
<evidence type="ECO:0000256" key="2">
    <source>
        <dbReference type="SAM" id="MobiDB-lite"/>
    </source>
</evidence>
<dbReference type="GO" id="GO:0030163">
    <property type="term" value="P:protein catabolic process"/>
    <property type="evidence" value="ECO:0007669"/>
    <property type="project" value="InterPro"/>
</dbReference>
<reference evidence="7 8" key="1">
    <citation type="submission" date="2019-01" db="EMBL/GenBank/DDBJ databases">
        <title>Agromyces.</title>
        <authorList>
            <person name="Li J."/>
        </authorList>
    </citation>
    <scope>NUCLEOTIDE SEQUENCE [LARGE SCALE GENOMIC DNA]</scope>
    <source>
        <strain evidence="7 8">DSM 23870</strain>
    </source>
</reference>
<feature type="transmembrane region" description="Helical" evidence="3">
    <location>
        <begin position="27"/>
        <end position="46"/>
    </location>
</feature>
<dbReference type="GO" id="GO:0004176">
    <property type="term" value="F:ATP-dependent peptidase activity"/>
    <property type="evidence" value="ECO:0007669"/>
    <property type="project" value="UniProtKB-UniRule"/>
</dbReference>
<dbReference type="Pfam" id="PF05362">
    <property type="entry name" value="Lon_C"/>
    <property type="match status" value="1"/>
</dbReference>